<comment type="caution">
    <text evidence="1">The sequence shown here is derived from an EMBL/GenBank/DDBJ whole genome shotgun (WGS) entry which is preliminary data.</text>
</comment>
<proteinExistence type="predicted"/>
<dbReference type="Proteomes" id="UP000284417">
    <property type="component" value="Unassembled WGS sequence"/>
</dbReference>
<evidence type="ECO:0000313" key="1">
    <source>
        <dbReference type="EMBL" id="RHK92724.1"/>
    </source>
</evidence>
<dbReference type="AlphaFoldDB" id="A0A415HII3"/>
<reference evidence="1 2" key="1">
    <citation type="submission" date="2018-08" db="EMBL/GenBank/DDBJ databases">
        <title>A genome reference for cultivated species of the human gut microbiota.</title>
        <authorList>
            <person name="Zou Y."/>
            <person name="Xue W."/>
            <person name="Luo G."/>
        </authorList>
    </citation>
    <scope>NUCLEOTIDE SEQUENCE [LARGE SCALE GENOMIC DNA]</scope>
    <source>
        <strain evidence="1 2">AF39-6AC</strain>
    </source>
</reference>
<organism evidence="1 2">
    <name type="scientific">Bacteroides xylanisolvens</name>
    <dbReference type="NCBI Taxonomy" id="371601"/>
    <lineage>
        <taxon>Bacteria</taxon>
        <taxon>Pseudomonadati</taxon>
        <taxon>Bacteroidota</taxon>
        <taxon>Bacteroidia</taxon>
        <taxon>Bacteroidales</taxon>
        <taxon>Bacteroidaceae</taxon>
        <taxon>Bacteroides</taxon>
    </lineage>
</organism>
<name>A0A415HII3_9BACE</name>
<dbReference type="EMBL" id="QROC01000025">
    <property type="protein sequence ID" value="RHK92724.1"/>
    <property type="molecule type" value="Genomic_DNA"/>
</dbReference>
<accession>A0A415HII3</accession>
<evidence type="ECO:0000313" key="2">
    <source>
        <dbReference type="Proteomes" id="UP000284417"/>
    </source>
</evidence>
<sequence length="60" mass="6827">MHTPNDYRVSLGMANELRGVEKKNGESISTFSASVPRPAFEMIKVGKMWEKRKMQKNTAI</sequence>
<protein>
    <submittedName>
        <fullName evidence="1">Uncharacterized protein</fullName>
    </submittedName>
</protein>
<gene>
    <name evidence="1" type="ORF">DW042_17350</name>
</gene>